<accession>A0AAW0B9P2</accession>
<comment type="caution">
    <text evidence="2">The sequence shown here is derived from an EMBL/GenBank/DDBJ whole genome shotgun (WGS) entry which is preliminary data.</text>
</comment>
<feature type="compositionally biased region" description="Basic and acidic residues" evidence="1">
    <location>
        <begin position="119"/>
        <end position="136"/>
    </location>
</feature>
<feature type="compositionally biased region" description="Basic and acidic residues" evidence="1">
    <location>
        <begin position="75"/>
        <end position="89"/>
    </location>
</feature>
<reference evidence="2 3" key="1">
    <citation type="submission" date="2024-01" db="EMBL/GenBank/DDBJ databases">
        <title>A draft genome for a cacao thread blight-causing isolate of Paramarasmius palmivorus.</title>
        <authorList>
            <person name="Baruah I.K."/>
            <person name="Bukari Y."/>
            <person name="Amoako-Attah I."/>
            <person name="Meinhardt L.W."/>
            <person name="Bailey B.A."/>
            <person name="Cohen S.P."/>
        </authorList>
    </citation>
    <scope>NUCLEOTIDE SEQUENCE [LARGE SCALE GENOMIC DNA]</scope>
    <source>
        <strain evidence="2 3">GH-12</strain>
    </source>
</reference>
<evidence type="ECO:0000256" key="1">
    <source>
        <dbReference type="SAM" id="MobiDB-lite"/>
    </source>
</evidence>
<feature type="region of interest" description="Disordered" evidence="1">
    <location>
        <begin position="1"/>
        <end position="223"/>
    </location>
</feature>
<feature type="compositionally biased region" description="Basic and acidic residues" evidence="1">
    <location>
        <begin position="203"/>
        <end position="216"/>
    </location>
</feature>
<protein>
    <submittedName>
        <fullName evidence="2">Uncharacterized protein</fullName>
    </submittedName>
</protein>
<evidence type="ECO:0000313" key="2">
    <source>
        <dbReference type="EMBL" id="KAK7021861.1"/>
    </source>
</evidence>
<feature type="compositionally biased region" description="Basic and acidic residues" evidence="1">
    <location>
        <begin position="1"/>
        <end position="10"/>
    </location>
</feature>
<gene>
    <name evidence="2" type="ORF">VNI00_017208</name>
</gene>
<feature type="compositionally biased region" description="Low complexity" evidence="1">
    <location>
        <begin position="149"/>
        <end position="162"/>
    </location>
</feature>
<dbReference type="EMBL" id="JAYKXP010000160">
    <property type="protein sequence ID" value="KAK7021861.1"/>
    <property type="molecule type" value="Genomic_DNA"/>
</dbReference>
<feature type="compositionally biased region" description="Basic and acidic residues" evidence="1">
    <location>
        <begin position="97"/>
        <end position="110"/>
    </location>
</feature>
<dbReference type="Proteomes" id="UP001383192">
    <property type="component" value="Unassembled WGS sequence"/>
</dbReference>
<feature type="region of interest" description="Disordered" evidence="1">
    <location>
        <begin position="498"/>
        <end position="529"/>
    </location>
</feature>
<proteinExistence type="predicted"/>
<keyword evidence="3" id="KW-1185">Reference proteome</keyword>
<organism evidence="2 3">
    <name type="scientific">Paramarasmius palmivorus</name>
    <dbReference type="NCBI Taxonomy" id="297713"/>
    <lineage>
        <taxon>Eukaryota</taxon>
        <taxon>Fungi</taxon>
        <taxon>Dikarya</taxon>
        <taxon>Basidiomycota</taxon>
        <taxon>Agaricomycotina</taxon>
        <taxon>Agaricomycetes</taxon>
        <taxon>Agaricomycetidae</taxon>
        <taxon>Agaricales</taxon>
        <taxon>Marasmiineae</taxon>
        <taxon>Marasmiaceae</taxon>
        <taxon>Paramarasmius</taxon>
    </lineage>
</organism>
<sequence>MIESVVDVKPRVSVRVTPPNVGSSSVQEAEAVPAVPRLSSPEKRRRGSGDDGGLSPSKIRVKDLTLSPRKAVRTGSDDVPEKRTGDSGRKATGARTKGKDVTRSISDKRSQTVSRARKSKDNRSLGKLDQQSKAEAVEIVPDSDSSMISPTVSRVPTPSPASKGKARDVDRVLNRGSSDTEDTLPSPTSVLAPKTKRLPVVQPREEHDPGKNEELGRPGSPAWDIEDMDVDGPSETSKEVGVAGKIAGRFRAVGSLPTAKKTSVPSLGRSSKKERGARDDLWAFKFVWCRVILISSDRAPGVFSTALPVLEDEEDDSAIEDEVTPARSPLLDSERIHPNLLELYASLPWINGLKRAKFIGYTNIEGIFDDFSPVSYACLLDAIEPRVMRSLSFVQYKDFKSPVRVPLFGFNRHWECVQLPRKEGPRSAAFVLTGVSTHSYVSVGREVGQSFVKQLHVRPLENDWPILQCNIGTFLNDAEMHAPGRNNALIFQTKRQGWTARTADREQDPLGSTPYGSPSKQGSSRVSDEATRCAAAEDVDIASVNVLTNGAPPYRTFEEGIPLYDGRTRPGVKGFRFGPDDWESYTDLPLYPYAEVEDQSLVTVVFTLAGFKIGSASCHTVHFNALFAIVLGKVKL</sequence>
<evidence type="ECO:0000313" key="3">
    <source>
        <dbReference type="Proteomes" id="UP001383192"/>
    </source>
</evidence>
<dbReference type="AlphaFoldDB" id="A0AAW0B9P2"/>
<feature type="compositionally biased region" description="Polar residues" evidence="1">
    <location>
        <begin position="514"/>
        <end position="525"/>
    </location>
</feature>
<name>A0AAW0B9P2_9AGAR</name>